<dbReference type="InterPro" id="IPR049142">
    <property type="entry name" value="MS_channel_1st"/>
</dbReference>
<feature type="transmembrane region" description="Helical" evidence="9">
    <location>
        <begin position="760"/>
        <end position="779"/>
    </location>
</feature>
<feature type="transmembrane region" description="Helical" evidence="9">
    <location>
        <begin position="916"/>
        <end position="935"/>
    </location>
</feature>
<feature type="domain" description="Mechanosensitive ion channel MscS C-terminal" evidence="14">
    <location>
        <begin position="1078"/>
        <end position="1161"/>
    </location>
</feature>
<evidence type="ECO:0000256" key="3">
    <source>
        <dbReference type="ARBA" id="ARBA00022475"/>
    </source>
</evidence>
<evidence type="ECO:0000259" key="13">
    <source>
        <dbReference type="Pfam" id="PF12795"/>
    </source>
</evidence>
<evidence type="ECO:0000256" key="10">
    <source>
        <dbReference type="SAM" id="SignalP"/>
    </source>
</evidence>
<dbReference type="InterPro" id="IPR025692">
    <property type="entry name" value="MscS_IM_dom1"/>
</dbReference>
<evidence type="ECO:0000256" key="6">
    <source>
        <dbReference type="ARBA" id="ARBA00023136"/>
    </source>
</evidence>
<evidence type="ECO:0000256" key="5">
    <source>
        <dbReference type="ARBA" id="ARBA00022989"/>
    </source>
</evidence>
<evidence type="ECO:0000259" key="12">
    <source>
        <dbReference type="Pfam" id="PF12794"/>
    </source>
</evidence>
<feature type="transmembrane region" description="Helical" evidence="9">
    <location>
        <begin position="564"/>
        <end position="581"/>
    </location>
</feature>
<evidence type="ECO:0000256" key="9">
    <source>
        <dbReference type="SAM" id="Phobius"/>
    </source>
</evidence>
<evidence type="ECO:0000256" key="2">
    <source>
        <dbReference type="ARBA" id="ARBA00008017"/>
    </source>
</evidence>
<dbReference type="InterPro" id="IPR010920">
    <property type="entry name" value="LSM_dom_sf"/>
</dbReference>
<feature type="transmembrane region" description="Helical" evidence="9">
    <location>
        <begin position="721"/>
        <end position="739"/>
    </location>
</feature>
<evidence type="ECO:0000259" key="15">
    <source>
        <dbReference type="Pfam" id="PF21088"/>
    </source>
</evidence>
<dbReference type="EMBL" id="WMBQ01000001">
    <property type="protein sequence ID" value="MTD93593.1"/>
    <property type="molecule type" value="Genomic_DNA"/>
</dbReference>
<keyword evidence="17" id="KW-1185">Reference proteome</keyword>
<feature type="transmembrane region" description="Helical" evidence="9">
    <location>
        <begin position="869"/>
        <end position="886"/>
    </location>
</feature>
<sequence>MMTFPRLKLGRTAFLLALLAMPVAGYAQAPAAPKTVAPAAKAATPEEKAAPPAQAPGPAQTDPAAKAAVPAPGAAPAPGGDEPAEAADRSIERMKSRIKEFEARTDVAPDIRDQALALLRTALGHLEAASASAASAKRFQESAQKSPERITEAKQQLEALRKEPGEEEFAKRVDKLPLGEAQQALDASNSAAATTKADLDQLEGRLREMATRATAAREEQTVEKQALDALENPDEAQAGDSNPVVVDARRAAVTAERRARAAKLNLLEQELIALPARQASTTARRDLAAAKFDKLSKRIPIVAAHVNRLKEAEAAKRQADADREAKRLSAQHPLLEAYVKDTDVIRERGADATRALDEGKSRLAEIQADLARVRDSKVSAQQVLEIGSIGGEFSELLRAMRAQLPDTARLQRRIADRDQAIVDARLQRLQAEDARRAMSDTGGMADRVLAAHVKRAEQKAVPDHVRPALEKLVAARRDLYVQLHDALVTRIAQLAEQNGAERDLLNQTTQLRALLNSRLLWLPSSGSIGIGWLDQVRASFGWIADLEAWKVTGQTLFARAVDRPIPTAIVLFAFGALVVFSRRLTARLARIAEAVGRYSTDNYLRTPEALLISALLAIKTPLLFGYAGWLLVQPPLAADFAVGVGVGLLAVASLLMFLRLIQFISMQNGLFSTHFGWSERARATLYQNTIWLKYVITPIAFILGMINASSLQSLRDGLGRFAFLAGGIAVSLYIARVIDPRRGIIADRLTPTHPLWMTRVIWHALLSLLPLAIAGLALWGYYDGASQLRDGLLLSVAIIVGAFLVYSVAMREVLVARRRLETKRAVERREKARAQAIAEAKAATGEPPPPAVEEPEVDIASISDQSRQLVRLSVFLLLATALYFFWREALPSLALLDVQLWQQVIMADGATRTVPVTVSNVMVALATIVITFIAARNLPGLLEITALHRLRIEAGTRYAISAVSRYLIAIAGLVIAFQSIGFDWSQVQWIVAALGVGVGFGLQEIVANFISGLIILFERPVRVGDTVTIGDLTGTVSRIHIRATSMTDGENREIIIPNKSLITEKVINWTLTDSITRVTLKIGIAYGTDTVRAQMSILEAVKATPQVLDAPAPSVFFVGFGASGLEFEVRAFVLQLTHRSTVINDLHVAIERALRERQIAMS</sequence>
<dbReference type="PANTHER" id="PTHR30347">
    <property type="entry name" value="POTASSIUM CHANNEL RELATED"/>
    <property type="match status" value="1"/>
</dbReference>
<evidence type="ECO:0000256" key="1">
    <source>
        <dbReference type="ARBA" id="ARBA00004651"/>
    </source>
</evidence>
<protein>
    <submittedName>
        <fullName evidence="16">Mechanosensitive ion channel</fullName>
    </submittedName>
</protein>
<dbReference type="Pfam" id="PF12794">
    <property type="entry name" value="MscS_TM"/>
    <property type="match status" value="1"/>
</dbReference>
<dbReference type="Gene3D" id="3.30.70.100">
    <property type="match status" value="1"/>
</dbReference>
<accession>A0A6I3KGU7</accession>
<evidence type="ECO:0000259" key="11">
    <source>
        <dbReference type="Pfam" id="PF00924"/>
    </source>
</evidence>
<proteinExistence type="inferred from homology"/>
<dbReference type="InterPro" id="IPR052702">
    <property type="entry name" value="MscS-like_channel"/>
</dbReference>
<dbReference type="InterPro" id="IPR011014">
    <property type="entry name" value="MscS_channel_TM-2"/>
</dbReference>
<feature type="transmembrane region" description="Helical" evidence="9">
    <location>
        <begin position="637"/>
        <end position="658"/>
    </location>
</feature>
<feature type="transmembrane region" description="Helical" evidence="9">
    <location>
        <begin position="989"/>
        <end position="1017"/>
    </location>
</feature>
<feature type="domain" description="Mechanosensitive ion channel MscS" evidence="11">
    <location>
        <begin position="1005"/>
        <end position="1070"/>
    </location>
</feature>
<dbReference type="Pfam" id="PF21088">
    <property type="entry name" value="MS_channel_1st"/>
    <property type="match status" value="1"/>
</dbReference>
<dbReference type="InterPro" id="IPR023408">
    <property type="entry name" value="MscS_beta-dom_sf"/>
</dbReference>
<dbReference type="Pfam" id="PF12795">
    <property type="entry name" value="MscS_porin"/>
    <property type="match status" value="1"/>
</dbReference>
<keyword evidence="5 9" id="KW-1133">Transmembrane helix</keyword>
<dbReference type="Gene3D" id="1.10.287.1260">
    <property type="match status" value="1"/>
</dbReference>
<evidence type="ECO:0000256" key="4">
    <source>
        <dbReference type="ARBA" id="ARBA00022692"/>
    </source>
</evidence>
<keyword evidence="6 9" id="KW-0472">Membrane</keyword>
<feature type="domain" description="Mechanosensitive ion channel inner membrane" evidence="12">
    <location>
        <begin position="567"/>
        <end position="901"/>
    </location>
</feature>
<dbReference type="InterPro" id="IPR011066">
    <property type="entry name" value="MscS_channel_C_sf"/>
</dbReference>
<feature type="domain" description="Mechanosensitive ion channel transmembrane helices 2/3" evidence="15">
    <location>
        <begin position="964"/>
        <end position="1003"/>
    </location>
</feature>
<evidence type="ECO:0000259" key="14">
    <source>
        <dbReference type="Pfam" id="PF21082"/>
    </source>
</evidence>
<evidence type="ECO:0000313" key="16">
    <source>
        <dbReference type="EMBL" id="MTD93593.1"/>
    </source>
</evidence>
<name>A0A6I3KGU7_9HYPH</name>
<dbReference type="PANTHER" id="PTHR30347:SF1">
    <property type="entry name" value="MECHANOSENSITIVE CHANNEL MSCK"/>
    <property type="match status" value="1"/>
</dbReference>
<feature type="signal peptide" evidence="10">
    <location>
        <begin position="1"/>
        <end position="29"/>
    </location>
</feature>
<comment type="similarity">
    <text evidence="2">Belongs to the MscS (TC 1.A.23) family.</text>
</comment>
<comment type="subcellular location">
    <subcellularLocation>
        <location evidence="1">Cell membrane</location>
        <topology evidence="1">Multi-pass membrane protein</topology>
    </subcellularLocation>
</comment>
<evidence type="ECO:0000256" key="8">
    <source>
        <dbReference type="SAM" id="MobiDB-lite"/>
    </source>
</evidence>
<dbReference type="InterPro" id="IPR024393">
    <property type="entry name" value="MscS_porin"/>
</dbReference>
<feature type="transmembrane region" description="Helical" evidence="9">
    <location>
        <begin position="791"/>
        <end position="809"/>
    </location>
</feature>
<keyword evidence="10" id="KW-0732">Signal</keyword>
<dbReference type="SUPFAM" id="SSF82689">
    <property type="entry name" value="Mechanosensitive channel protein MscS (YggB), C-terminal domain"/>
    <property type="match status" value="1"/>
</dbReference>
<keyword evidence="4 9" id="KW-0812">Transmembrane</keyword>
<keyword evidence="3" id="KW-1003">Cell membrane</keyword>
<gene>
    <name evidence="16" type="ORF">GIW81_04500</name>
</gene>
<dbReference type="GO" id="GO:0005886">
    <property type="term" value="C:plasma membrane"/>
    <property type="evidence" value="ECO:0007669"/>
    <property type="project" value="UniProtKB-SubCell"/>
</dbReference>
<feature type="transmembrane region" description="Helical" evidence="9">
    <location>
        <begin position="956"/>
        <end position="977"/>
    </location>
</feature>
<dbReference type="Gene3D" id="2.30.30.60">
    <property type="match status" value="1"/>
</dbReference>
<dbReference type="AlphaFoldDB" id="A0A6I3KGU7"/>
<feature type="domain" description="Mechanosensitive ion channel MscS porin" evidence="13">
    <location>
        <begin position="98"/>
        <end position="336"/>
    </location>
</feature>
<feature type="coiled-coil region" evidence="7">
    <location>
        <begin position="192"/>
        <end position="219"/>
    </location>
</feature>
<comment type="caution">
    <text evidence="16">The sequence shown here is derived from an EMBL/GenBank/DDBJ whole genome shotgun (WGS) entry which is preliminary data.</text>
</comment>
<feature type="chain" id="PRO_5026046802" evidence="10">
    <location>
        <begin position="30"/>
        <end position="1162"/>
    </location>
</feature>
<evidence type="ECO:0000313" key="17">
    <source>
        <dbReference type="Proteomes" id="UP000440694"/>
    </source>
</evidence>
<dbReference type="SUPFAM" id="SSF82861">
    <property type="entry name" value="Mechanosensitive channel protein MscS (YggB), transmembrane region"/>
    <property type="match status" value="1"/>
</dbReference>
<reference evidence="16 17" key="1">
    <citation type="submission" date="2019-11" db="EMBL/GenBank/DDBJ databases">
        <title>Identification of a novel strain.</title>
        <authorList>
            <person name="Xu Q."/>
            <person name="Wang G."/>
        </authorList>
    </citation>
    <scope>NUCLEOTIDE SEQUENCE [LARGE SCALE GENOMIC DNA]</scope>
    <source>
        <strain evidence="17">xq</strain>
    </source>
</reference>
<dbReference type="Proteomes" id="UP000440694">
    <property type="component" value="Unassembled WGS sequence"/>
</dbReference>
<dbReference type="GO" id="GO:0008381">
    <property type="term" value="F:mechanosensitive monoatomic ion channel activity"/>
    <property type="evidence" value="ECO:0007669"/>
    <property type="project" value="UniProtKB-ARBA"/>
</dbReference>
<keyword evidence="7" id="KW-0175">Coiled coil</keyword>
<dbReference type="Pfam" id="PF21082">
    <property type="entry name" value="MS_channel_3rd"/>
    <property type="match status" value="1"/>
</dbReference>
<feature type="transmembrane region" description="Helical" evidence="9">
    <location>
        <begin position="690"/>
        <end position="709"/>
    </location>
</feature>
<feature type="compositionally biased region" description="Low complexity" evidence="8">
    <location>
        <begin position="50"/>
        <end position="81"/>
    </location>
</feature>
<dbReference type="InterPro" id="IPR006685">
    <property type="entry name" value="MscS_channel_2nd"/>
</dbReference>
<feature type="transmembrane region" description="Helical" evidence="9">
    <location>
        <begin position="609"/>
        <end position="631"/>
    </location>
</feature>
<feature type="region of interest" description="Disordered" evidence="8">
    <location>
        <begin position="38"/>
        <end position="89"/>
    </location>
</feature>
<evidence type="ECO:0000256" key="7">
    <source>
        <dbReference type="SAM" id="Coils"/>
    </source>
</evidence>
<dbReference type="SUPFAM" id="SSF50182">
    <property type="entry name" value="Sm-like ribonucleoproteins"/>
    <property type="match status" value="1"/>
</dbReference>
<dbReference type="InterPro" id="IPR049278">
    <property type="entry name" value="MS_channel_C"/>
</dbReference>
<organism evidence="16 17">
    <name type="scientific">Hyphomicrobium album</name>
    <dbReference type="NCBI Taxonomy" id="2665159"/>
    <lineage>
        <taxon>Bacteria</taxon>
        <taxon>Pseudomonadati</taxon>
        <taxon>Pseudomonadota</taxon>
        <taxon>Alphaproteobacteria</taxon>
        <taxon>Hyphomicrobiales</taxon>
        <taxon>Hyphomicrobiaceae</taxon>
        <taxon>Hyphomicrobium</taxon>
    </lineage>
</organism>
<dbReference type="Pfam" id="PF00924">
    <property type="entry name" value="MS_channel_2nd"/>
    <property type="match status" value="1"/>
</dbReference>